<keyword evidence="8" id="KW-1185">Reference proteome</keyword>
<comment type="subcellular location">
    <subcellularLocation>
        <location evidence="1">Periplasm</location>
    </subcellularLocation>
</comment>
<sequence length="178" mass="19307">MKRDLRKLALLACITAAATFGGQTAFAEYTGADPSPGAGQHQKHRKGHRGGDFFKKMARELKLTDQQQAQAKSLFESNPAEHKPLMESLRAERSRMQDLVRSGSAEEAAIREQAAKVAALQADLAVSRARAAKQFLALLTPAQAAELKALQEKRRERRGLAPKGPVSLENGGMEGEGF</sequence>
<dbReference type="CDD" id="cd09916">
    <property type="entry name" value="CpxP_like"/>
    <property type="match status" value="1"/>
</dbReference>
<evidence type="ECO:0000256" key="1">
    <source>
        <dbReference type="ARBA" id="ARBA00004418"/>
    </source>
</evidence>
<protein>
    <submittedName>
        <fullName evidence="7">CpxP superfamily protein</fullName>
    </submittedName>
</protein>
<dbReference type="Gene3D" id="1.20.120.1490">
    <property type="match status" value="1"/>
</dbReference>
<dbReference type="HOGENOM" id="CLU_1600357_0_0_7"/>
<dbReference type="OrthoDB" id="5397904at2"/>
<dbReference type="PANTHER" id="PTHR38102:SF1">
    <property type="entry name" value="PERIPLASMIC CHAPERONE SPY"/>
    <property type="match status" value="1"/>
</dbReference>
<proteinExistence type="inferred from homology"/>
<reference evidence="7 8" key="2">
    <citation type="journal article" date="2010" name="BMC Genomics">
        <title>The genome of Geobacter bemidjiensis, exemplar for the subsurface clade of Geobacter species that predominate in Fe(III)-reducing subsurface environments.</title>
        <authorList>
            <person name="Aklujkar M."/>
            <person name="Young N.D."/>
            <person name="Holmes D."/>
            <person name="Chavan M."/>
            <person name="Risso C."/>
            <person name="Kiss H.E."/>
            <person name="Han C.S."/>
            <person name="Land M.L."/>
            <person name="Lovley D.R."/>
        </authorList>
    </citation>
    <scope>NUCLEOTIDE SEQUENCE [LARGE SCALE GENOMIC DNA]</scope>
    <source>
        <strain evidence="8">ATCC BAA-1014 / DSM 16622 / JCM 12645 / Bem</strain>
    </source>
</reference>
<evidence type="ECO:0000256" key="3">
    <source>
        <dbReference type="ARBA" id="ARBA00022729"/>
    </source>
</evidence>
<dbReference type="eggNOG" id="COG3678">
    <property type="taxonomic scope" value="Bacteria"/>
</dbReference>
<evidence type="ECO:0000256" key="6">
    <source>
        <dbReference type="SAM" id="SignalP"/>
    </source>
</evidence>
<comment type="similarity">
    <text evidence="2">Belongs to the CpxP/Spy family.</text>
</comment>
<evidence type="ECO:0000256" key="2">
    <source>
        <dbReference type="ARBA" id="ARBA00008441"/>
    </source>
</evidence>
<dbReference type="EMBL" id="CP001124">
    <property type="protein sequence ID" value="ACH38163.1"/>
    <property type="molecule type" value="Genomic_DNA"/>
</dbReference>
<dbReference type="STRING" id="404380.Gbem_1143"/>
<evidence type="ECO:0000313" key="8">
    <source>
        <dbReference type="Proteomes" id="UP000008825"/>
    </source>
</evidence>
<feature type="chain" id="PRO_5002832527" evidence="6">
    <location>
        <begin position="28"/>
        <end position="178"/>
    </location>
</feature>
<keyword evidence="4" id="KW-0574">Periplasm</keyword>
<dbReference type="Proteomes" id="UP000008825">
    <property type="component" value="Chromosome"/>
</dbReference>
<dbReference type="KEGG" id="gbm:Gbem_1143"/>
<dbReference type="GO" id="GO:0030288">
    <property type="term" value="C:outer membrane-bounded periplasmic space"/>
    <property type="evidence" value="ECO:0007669"/>
    <property type="project" value="TreeGrafter"/>
</dbReference>
<dbReference type="InterPro" id="IPR012899">
    <property type="entry name" value="LTXXQ"/>
</dbReference>
<feature type="region of interest" description="Disordered" evidence="5">
    <location>
        <begin position="31"/>
        <end position="50"/>
    </location>
</feature>
<organism evidence="7 8">
    <name type="scientific">Citrifermentans bemidjiense (strain ATCC BAA-1014 / DSM 16622 / JCM 12645 / Bem)</name>
    <name type="common">Geobacter bemidjiensis</name>
    <dbReference type="NCBI Taxonomy" id="404380"/>
    <lineage>
        <taxon>Bacteria</taxon>
        <taxon>Pseudomonadati</taxon>
        <taxon>Thermodesulfobacteriota</taxon>
        <taxon>Desulfuromonadia</taxon>
        <taxon>Geobacterales</taxon>
        <taxon>Geobacteraceae</taxon>
        <taxon>Citrifermentans</taxon>
    </lineage>
</organism>
<accession>B5EH61</accession>
<dbReference type="PANTHER" id="PTHR38102">
    <property type="entry name" value="PERIPLASMIC CHAPERONE SPY"/>
    <property type="match status" value="1"/>
</dbReference>
<keyword evidence="3 6" id="KW-0732">Signal</keyword>
<dbReference type="GO" id="GO:0051082">
    <property type="term" value="F:unfolded protein binding"/>
    <property type="evidence" value="ECO:0007669"/>
    <property type="project" value="TreeGrafter"/>
</dbReference>
<dbReference type="Pfam" id="PF07813">
    <property type="entry name" value="LTXXQ"/>
    <property type="match status" value="1"/>
</dbReference>
<dbReference type="AlphaFoldDB" id="B5EH61"/>
<feature type="signal peptide" evidence="6">
    <location>
        <begin position="1"/>
        <end position="27"/>
    </location>
</feature>
<evidence type="ECO:0000313" key="7">
    <source>
        <dbReference type="EMBL" id="ACH38163.1"/>
    </source>
</evidence>
<name>B5EH61_CITBB</name>
<reference evidence="7 8" key="1">
    <citation type="submission" date="2008-07" db="EMBL/GenBank/DDBJ databases">
        <title>Complete sequence of Geobacter bemidjiensis BEM.</title>
        <authorList>
            <consortium name="US DOE Joint Genome Institute"/>
            <person name="Lucas S."/>
            <person name="Copeland A."/>
            <person name="Lapidus A."/>
            <person name="Glavina del Rio T."/>
            <person name="Dalin E."/>
            <person name="Tice H."/>
            <person name="Bruce D."/>
            <person name="Goodwin L."/>
            <person name="Pitluck S."/>
            <person name="Kiss H."/>
            <person name="Brettin T."/>
            <person name="Detter J.C."/>
            <person name="Han C."/>
            <person name="Kuske C.R."/>
            <person name="Schmutz J."/>
            <person name="Larimer F."/>
            <person name="Land M."/>
            <person name="Hauser L."/>
            <person name="Kyrpides N."/>
            <person name="Lykidis A."/>
            <person name="Lovley D."/>
            <person name="Richardson P."/>
        </authorList>
    </citation>
    <scope>NUCLEOTIDE SEQUENCE [LARGE SCALE GENOMIC DNA]</scope>
    <source>
        <strain evidence="8">ATCC BAA-1014 / DSM 16622 / JCM 12645 / Bem</strain>
    </source>
</reference>
<dbReference type="InterPro" id="IPR052211">
    <property type="entry name" value="Cpx_auxiliary_protein"/>
</dbReference>
<dbReference type="RefSeq" id="WP_012529575.1">
    <property type="nucleotide sequence ID" value="NC_011146.1"/>
</dbReference>
<feature type="region of interest" description="Disordered" evidence="5">
    <location>
        <begin position="153"/>
        <end position="178"/>
    </location>
</feature>
<gene>
    <name evidence="7" type="ordered locus">Gbem_1143</name>
</gene>
<dbReference type="PIRSF" id="PIRSF034445">
    <property type="entry name" value="CpxP_Spy"/>
    <property type="match status" value="1"/>
</dbReference>
<evidence type="ECO:0000256" key="4">
    <source>
        <dbReference type="ARBA" id="ARBA00022764"/>
    </source>
</evidence>
<evidence type="ECO:0000256" key="5">
    <source>
        <dbReference type="SAM" id="MobiDB-lite"/>
    </source>
</evidence>